<accession>A0A0G4HI17</accession>
<evidence type="ECO:0000313" key="2">
    <source>
        <dbReference type="EMBL" id="CEM43767.1"/>
    </source>
</evidence>
<organism evidence="2">
    <name type="scientific">Chromera velia CCMP2878</name>
    <dbReference type="NCBI Taxonomy" id="1169474"/>
    <lineage>
        <taxon>Eukaryota</taxon>
        <taxon>Sar</taxon>
        <taxon>Alveolata</taxon>
        <taxon>Colpodellida</taxon>
        <taxon>Chromeraceae</taxon>
        <taxon>Chromera</taxon>
    </lineage>
</organism>
<proteinExistence type="predicted"/>
<feature type="region of interest" description="Disordered" evidence="1">
    <location>
        <begin position="247"/>
        <end position="339"/>
    </location>
</feature>
<feature type="region of interest" description="Disordered" evidence="1">
    <location>
        <begin position="463"/>
        <end position="533"/>
    </location>
</feature>
<feature type="region of interest" description="Disordered" evidence="1">
    <location>
        <begin position="1"/>
        <end position="20"/>
    </location>
</feature>
<feature type="compositionally biased region" description="Polar residues" evidence="1">
    <location>
        <begin position="274"/>
        <end position="285"/>
    </location>
</feature>
<reference evidence="2" key="1">
    <citation type="submission" date="2014-11" db="EMBL/GenBank/DDBJ databases">
        <authorList>
            <person name="Otto D Thomas"/>
            <person name="Naeem Raeece"/>
        </authorList>
    </citation>
    <scope>NUCLEOTIDE SEQUENCE</scope>
</reference>
<name>A0A0G4HI17_9ALVE</name>
<feature type="compositionally biased region" description="Low complexity" evidence="1">
    <location>
        <begin position="420"/>
        <end position="435"/>
    </location>
</feature>
<feature type="region of interest" description="Disordered" evidence="1">
    <location>
        <begin position="403"/>
        <end position="435"/>
    </location>
</feature>
<feature type="compositionally biased region" description="Basic and acidic residues" evidence="1">
    <location>
        <begin position="479"/>
        <end position="493"/>
    </location>
</feature>
<feature type="compositionally biased region" description="Basic residues" evidence="1">
    <location>
        <begin position="289"/>
        <end position="303"/>
    </location>
</feature>
<dbReference type="EMBL" id="CDMZ01002757">
    <property type="protein sequence ID" value="CEM43767.1"/>
    <property type="molecule type" value="Genomic_DNA"/>
</dbReference>
<gene>
    <name evidence="2" type="ORF">Cvel_6933</name>
</gene>
<dbReference type="AlphaFoldDB" id="A0A0G4HI17"/>
<dbReference type="VEuPathDB" id="CryptoDB:Cvel_6933"/>
<sequence length="564" mass="61786">MDPPTRQEGQEMNFLSTDSERREGRDKWTLRLPFVTIRDSGLTFGKHVSVGLDCFAGPVGQRTFLGIDCERNGGIHCGAYSYALFSSGWVSVETHEGESLVHAVCRQVEALLEAHVEHAERDRGEEKEKGTPGAVVESVKEVLRSLVEEDGKDGAGLRVLLPEIADEANTWRFAEFRLEPFVGVGGCFGFAWGMKDDEGYKVVGGDLMFNGLSTLAVYLGHKVLPRSAKLRLWLPHMIVEAKIFQQKPEKPLQSESTHRAGGSEEREKEAETQIPKSSRDCQTQVSRREGRRRHRQYKGKKISSRVVPPPRLRSPPQSGHSERLRGGLAKWGIRTPTGTERSGLHLTSYEEEMFSGKGRGSGGDLSSRCMERGAAVGKTDRHWEAASKILNKDNLPFLSLPLQKLSPEHPRGESGATERLSPSLPSLPLSPSGLSKDLRTLQESLPPSILQTARSRENARSFSTFLFGPPQQKGVATKCQDREELPSDPDERLTGPLHPSTVSLPSSVHERKHLPTEKKMQPQNPDIEVPDGTAAPACADALGASDSTAASVCAGLGARKSNAC</sequence>
<protein>
    <submittedName>
        <fullName evidence="2">Uncharacterized protein</fullName>
    </submittedName>
</protein>
<feature type="compositionally biased region" description="Basic and acidic residues" evidence="1">
    <location>
        <begin position="247"/>
        <end position="271"/>
    </location>
</feature>
<evidence type="ECO:0000256" key="1">
    <source>
        <dbReference type="SAM" id="MobiDB-lite"/>
    </source>
</evidence>